<dbReference type="OrthoDB" id="308270at2"/>
<evidence type="ECO:0000313" key="1">
    <source>
        <dbReference type="EMBL" id="CCG55645.1"/>
    </source>
</evidence>
<dbReference type="KEGG" id="bpw:WESB_0173"/>
<dbReference type="RefSeq" id="WP_014932168.1">
    <property type="nucleotide sequence ID" value="NC_018604.1"/>
</dbReference>
<accession>K0JH40</accession>
<proteinExistence type="predicted"/>
<dbReference type="HOGENOM" id="CLU_1902675_0_0_12"/>
<name>K0JH40_BRAPL</name>
<dbReference type="PROSITE" id="PS51257">
    <property type="entry name" value="PROKAR_LIPOPROTEIN"/>
    <property type="match status" value="1"/>
</dbReference>
<protein>
    <submittedName>
        <fullName evidence="1">Uncharacterized protein</fullName>
    </submittedName>
</protein>
<dbReference type="EMBL" id="HE793032">
    <property type="protein sequence ID" value="CCG55645.1"/>
    <property type="molecule type" value="Genomic_DNA"/>
</dbReference>
<reference evidence="1 2" key="1">
    <citation type="journal article" date="2012" name="BMC Genomics">
        <title>Comparative genomics of Brachyspira pilosicoli strains: genome rearrangements, reductions and correlation of genetic compliment with phenotypic diversity.</title>
        <authorList>
            <person name="Mappley L.J."/>
            <person name="Black M.L."/>
            <person name="Abuoun M."/>
            <person name="Darby A.C."/>
            <person name="Woodward M.J."/>
            <person name="Parkhill J."/>
            <person name="Turner A.K."/>
            <person name="Bellgard M.I."/>
            <person name="La T."/>
            <person name="Phillips N.D."/>
            <person name="La Ragione R.M."/>
            <person name="Hampson D.J."/>
        </authorList>
    </citation>
    <scope>NUCLEOTIDE SEQUENCE [LARGE SCALE GENOMIC DNA]</scope>
    <source>
        <strain evidence="1">WesB</strain>
    </source>
</reference>
<sequence length="133" mass="14957">MYKDKKLLKFFSLISLFFLISLISISCQSNQNPSKFKPQDLVGTWNCTDEGLTSDSFQLSAEGKITITVNGQQIPGSLTIQNWDTDKVKEVGSYSIEWDTKIPNVGKLTFNFKSTTECDLTSSVMQGTQHFKK</sequence>
<evidence type="ECO:0000313" key="2">
    <source>
        <dbReference type="Proteomes" id="UP000003759"/>
    </source>
</evidence>
<gene>
    <name evidence="1" type="ORF">WESB_0173</name>
</gene>
<dbReference type="Proteomes" id="UP000003759">
    <property type="component" value="Chromosome"/>
</dbReference>
<dbReference type="PATRIC" id="fig|1161918.5.peg.914"/>
<organism evidence="1 2">
    <name type="scientific">Brachyspira pilosicoli WesB</name>
    <dbReference type="NCBI Taxonomy" id="1161918"/>
    <lineage>
        <taxon>Bacteria</taxon>
        <taxon>Pseudomonadati</taxon>
        <taxon>Spirochaetota</taxon>
        <taxon>Spirochaetia</taxon>
        <taxon>Brachyspirales</taxon>
        <taxon>Brachyspiraceae</taxon>
        <taxon>Brachyspira</taxon>
    </lineage>
</organism>
<dbReference type="AlphaFoldDB" id="K0JH40"/>